<feature type="compositionally biased region" description="Basic residues" evidence="2">
    <location>
        <begin position="247"/>
        <end position="262"/>
    </location>
</feature>
<comment type="caution">
    <text evidence="4">The sequence shown here is derived from an EMBL/GenBank/DDBJ whole genome shotgun (WGS) entry which is preliminary data.</text>
</comment>
<evidence type="ECO:0000259" key="3">
    <source>
        <dbReference type="PROSITE" id="PS50158"/>
    </source>
</evidence>
<accession>A0AAV8YLK0</accession>
<dbReference type="Proteomes" id="UP001162162">
    <property type="component" value="Unassembled WGS sequence"/>
</dbReference>
<keyword evidence="5" id="KW-1185">Reference proteome</keyword>
<dbReference type="AlphaFoldDB" id="A0AAV8YLK0"/>
<dbReference type="InterPro" id="IPR001878">
    <property type="entry name" value="Znf_CCHC"/>
</dbReference>
<organism evidence="4 5">
    <name type="scientific">Aromia moschata</name>
    <dbReference type="NCBI Taxonomy" id="1265417"/>
    <lineage>
        <taxon>Eukaryota</taxon>
        <taxon>Metazoa</taxon>
        <taxon>Ecdysozoa</taxon>
        <taxon>Arthropoda</taxon>
        <taxon>Hexapoda</taxon>
        <taxon>Insecta</taxon>
        <taxon>Pterygota</taxon>
        <taxon>Neoptera</taxon>
        <taxon>Endopterygota</taxon>
        <taxon>Coleoptera</taxon>
        <taxon>Polyphaga</taxon>
        <taxon>Cucujiformia</taxon>
        <taxon>Chrysomeloidea</taxon>
        <taxon>Cerambycidae</taxon>
        <taxon>Cerambycinae</taxon>
        <taxon>Callichromatini</taxon>
        <taxon>Aromia</taxon>
    </lineage>
</organism>
<dbReference type="GO" id="GO:0008270">
    <property type="term" value="F:zinc ion binding"/>
    <property type="evidence" value="ECO:0007669"/>
    <property type="project" value="UniProtKB-KW"/>
</dbReference>
<feature type="region of interest" description="Disordered" evidence="2">
    <location>
        <begin position="210"/>
        <end position="280"/>
    </location>
</feature>
<reference evidence="4" key="1">
    <citation type="journal article" date="2023" name="Insect Mol. Biol.">
        <title>Genome sequencing provides insights into the evolution of gene families encoding plant cell wall-degrading enzymes in longhorned beetles.</title>
        <authorList>
            <person name="Shin N.R."/>
            <person name="Okamura Y."/>
            <person name="Kirsch R."/>
            <person name="Pauchet Y."/>
        </authorList>
    </citation>
    <scope>NUCLEOTIDE SEQUENCE</scope>
    <source>
        <strain evidence="4">AMC_N1</strain>
    </source>
</reference>
<keyword evidence="1" id="KW-0862">Zinc</keyword>
<dbReference type="GO" id="GO:0003676">
    <property type="term" value="F:nucleic acid binding"/>
    <property type="evidence" value="ECO:0007669"/>
    <property type="project" value="InterPro"/>
</dbReference>
<evidence type="ECO:0000313" key="5">
    <source>
        <dbReference type="Proteomes" id="UP001162162"/>
    </source>
</evidence>
<feature type="domain" description="CCHC-type" evidence="3">
    <location>
        <begin position="241"/>
        <end position="257"/>
    </location>
</feature>
<keyword evidence="1" id="KW-0479">Metal-binding</keyword>
<keyword evidence="1" id="KW-0863">Zinc-finger</keyword>
<dbReference type="SUPFAM" id="SSF57756">
    <property type="entry name" value="Retrovirus zinc finger-like domains"/>
    <property type="match status" value="1"/>
</dbReference>
<gene>
    <name evidence="4" type="ORF">NQ318_012562</name>
</gene>
<dbReference type="PROSITE" id="PS50158">
    <property type="entry name" value="ZF_CCHC"/>
    <property type="match status" value="1"/>
</dbReference>
<dbReference type="InterPro" id="IPR036875">
    <property type="entry name" value="Znf_CCHC_sf"/>
</dbReference>
<sequence length="280" mass="31761">MPLQERVTARRNNETQERLKYLERLVSVTSRLPSPVTACPSTFGNMKLPAFDPTSKFADAEGWCAIVDLWVSKCNPDGITLIMTLTQAMKGEAASWFISAKPTEKDWPTLKAEFLAVFAKPADPIEQFSEAVNGRSSTSEQTTLIEEMLHSMRTVISLLNNRESDESFAVLVACYFGSTRNEFVRRRYQTDRPKDAKSMCAMLQGRLGKRPALFPSGHHTGSKRRALSPSRPDEDTYFQGRCNTCGRRGHRANQCRKPRRSPPRTPKPVREYSRIRIDEQ</sequence>
<feature type="compositionally biased region" description="Basic and acidic residues" evidence="2">
    <location>
        <begin position="268"/>
        <end position="280"/>
    </location>
</feature>
<name>A0AAV8YLK0_9CUCU</name>
<protein>
    <recommendedName>
        <fullName evidence="3">CCHC-type domain-containing protein</fullName>
    </recommendedName>
</protein>
<proteinExistence type="predicted"/>
<evidence type="ECO:0000313" key="4">
    <source>
        <dbReference type="EMBL" id="KAJ8951712.1"/>
    </source>
</evidence>
<evidence type="ECO:0000256" key="1">
    <source>
        <dbReference type="PROSITE-ProRule" id="PRU00047"/>
    </source>
</evidence>
<evidence type="ECO:0000256" key="2">
    <source>
        <dbReference type="SAM" id="MobiDB-lite"/>
    </source>
</evidence>
<dbReference type="EMBL" id="JAPWTK010000079">
    <property type="protein sequence ID" value="KAJ8951712.1"/>
    <property type="molecule type" value="Genomic_DNA"/>
</dbReference>